<dbReference type="InterPro" id="IPR006214">
    <property type="entry name" value="Bax_inhibitor_1-related"/>
</dbReference>
<evidence type="ECO:0000256" key="1">
    <source>
        <dbReference type="ARBA" id="ARBA00004141"/>
    </source>
</evidence>
<protein>
    <submittedName>
        <fullName evidence="7">Bax inhibitor-1/YccA family protein</fullName>
    </submittedName>
</protein>
<comment type="similarity">
    <text evidence="2 6">Belongs to the BI1 family.</text>
</comment>
<evidence type="ECO:0000256" key="5">
    <source>
        <dbReference type="ARBA" id="ARBA00023136"/>
    </source>
</evidence>
<feature type="transmembrane region" description="Helical" evidence="6">
    <location>
        <begin position="76"/>
        <end position="99"/>
    </location>
</feature>
<accession>A0A975YKN9</accession>
<gene>
    <name evidence="7" type="ORF">KO353_07225</name>
</gene>
<dbReference type="KEGG" id="elio:KO353_07225"/>
<evidence type="ECO:0000256" key="6">
    <source>
        <dbReference type="RuleBase" id="RU004379"/>
    </source>
</evidence>
<evidence type="ECO:0000256" key="4">
    <source>
        <dbReference type="ARBA" id="ARBA00022989"/>
    </source>
</evidence>
<evidence type="ECO:0000313" key="8">
    <source>
        <dbReference type="Proteomes" id="UP000694001"/>
    </source>
</evidence>
<feature type="transmembrane region" description="Helical" evidence="6">
    <location>
        <begin position="191"/>
        <end position="208"/>
    </location>
</feature>
<feature type="transmembrane region" description="Helical" evidence="6">
    <location>
        <begin position="111"/>
        <end position="130"/>
    </location>
</feature>
<keyword evidence="4 6" id="KW-1133">Transmembrane helix</keyword>
<sequence>MAWNPDFRSMAAAQTVPSAGVDAARLDAGLRRYMLGVYNYMASGLLLSGIVALAIASSPALAELFYTRVMTPRGAATIPTTLGFIAMFSPLAIILVMMFGVNRMSKTAAQAVYWVFTALMGVSLANIFLIYTGTSISRVFFVTAGTFAAMSIIGYTTQRDLTKLGSFLIMGLIGIILASLVNIFIGSTALQFAVTVLGVVIFVGLIAYDTQRIKTDYISYAYAEGSEVADKRAVFDALALYLNFINLFQLLMSLLGQRQSE</sequence>
<feature type="transmembrane region" description="Helical" evidence="6">
    <location>
        <begin position="35"/>
        <end position="56"/>
    </location>
</feature>
<evidence type="ECO:0000313" key="7">
    <source>
        <dbReference type="EMBL" id="QXM25974.1"/>
    </source>
</evidence>
<feature type="transmembrane region" description="Helical" evidence="6">
    <location>
        <begin position="136"/>
        <end position="155"/>
    </location>
</feature>
<evidence type="ECO:0000256" key="3">
    <source>
        <dbReference type="ARBA" id="ARBA00022692"/>
    </source>
</evidence>
<keyword evidence="8" id="KW-1185">Reference proteome</keyword>
<dbReference type="RefSeq" id="WP_218287025.1">
    <property type="nucleotide sequence ID" value="NZ_CP076448.1"/>
</dbReference>
<dbReference type="AlphaFoldDB" id="A0A975YKN9"/>
<dbReference type="PANTHER" id="PTHR23291">
    <property type="entry name" value="BAX INHIBITOR-RELATED"/>
    <property type="match status" value="1"/>
</dbReference>
<keyword evidence="5 6" id="KW-0472">Membrane</keyword>
<comment type="subcellular location">
    <subcellularLocation>
        <location evidence="1">Membrane</location>
        <topology evidence="1">Multi-pass membrane protein</topology>
    </subcellularLocation>
</comment>
<dbReference type="EMBL" id="CP076448">
    <property type="protein sequence ID" value="QXM25974.1"/>
    <property type="molecule type" value="Genomic_DNA"/>
</dbReference>
<dbReference type="Pfam" id="PF01027">
    <property type="entry name" value="Bax1-I"/>
    <property type="match status" value="1"/>
</dbReference>
<proteinExistence type="inferred from homology"/>
<reference evidence="7" key="1">
    <citation type="submission" date="2021-06" db="EMBL/GenBank/DDBJ databases">
        <title>Elioraea tepida, sp. nov., a moderately thermophilic aerobic anoxygenic phototrophic bacterium isolated from an alkaline siliceous hot spring mat community in Yellowstone National Park, WY, USA.</title>
        <authorList>
            <person name="Saini M.K."/>
            <person name="Yoshida S."/>
            <person name="Sebastian A."/>
            <person name="Hirose S."/>
            <person name="Hara E."/>
            <person name="Tamaki H."/>
            <person name="Soulier N.T."/>
            <person name="Albert I."/>
            <person name="Hanada S."/>
            <person name="Bryant D.A."/>
            <person name="Tank M."/>
        </authorList>
    </citation>
    <scope>NUCLEOTIDE SEQUENCE</scope>
    <source>
        <strain evidence="7">MS-P2</strain>
    </source>
</reference>
<evidence type="ECO:0000256" key="2">
    <source>
        <dbReference type="ARBA" id="ARBA00010350"/>
    </source>
</evidence>
<dbReference type="GO" id="GO:0005886">
    <property type="term" value="C:plasma membrane"/>
    <property type="evidence" value="ECO:0007669"/>
    <property type="project" value="TreeGrafter"/>
</dbReference>
<dbReference type="PANTHER" id="PTHR23291:SF50">
    <property type="entry name" value="PROTEIN LIFEGUARD 4"/>
    <property type="match status" value="1"/>
</dbReference>
<name>A0A975YKN9_9PROT</name>
<keyword evidence="3 6" id="KW-0812">Transmembrane</keyword>
<dbReference type="Proteomes" id="UP000694001">
    <property type="component" value="Chromosome"/>
</dbReference>
<dbReference type="CDD" id="cd10432">
    <property type="entry name" value="BI-1-like_bacterial"/>
    <property type="match status" value="1"/>
</dbReference>
<organism evidence="7 8">
    <name type="scientific">Elioraea tepida</name>
    <dbReference type="NCBI Taxonomy" id="2843330"/>
    <lineage>
        <taxon>Bacteria</taxon>
        <taxon>Pseudomonadati</taxon>
        <taxon>Pseudomonadota</taxon>
        <taxon>Alphaproteobacteria</taxon>
        <taxon>Acetobacterales</taxon>
        <taxon>Elioraeaceae</taxon>
        <taxon>Elioraea</taxon>
    </lineage>
</organism>
<feature type="transmembrane region" description="Helical" evidence="6">
    <location>
        <begin position="167"/>
        <end position="185"/>
    </location>
</feature>